<dbReference type="SUPFAM" id="SSF53720">
    <property type="entry name" value="ALDH-like"/>
    <property type="match status" value="1"/>
</dbReference>
<evidence type="ECO:0000256" key="1">
    <source>
        <dbReference type="ARBA" id="ARBA00009986"/>
    </source>
</evidence>
<evidence type="ECO:0000256" key="2">
    <source>
        <dbReference type="ARBA" id="ARBA00023002"/>
    </source>
</evidence>
<evidence type="ECO:0000313" key="5">
    <source>
        <dbReference type="Proteomes" id="UP001153148"/>
    </source>
</evidence>
<reference evidence="4" key="1">
    <citation type="submission" date="2021-03" db="EMBL/GenBank/DDBJ databases">
        <authorList>
            <person name="Tran Van P."/>
        </authorList>
    </citation>
    <scope>NUCLEOTIDE SEQUENCE</scope>
</reference>
<dbReference type="Proteomes" id="UP001153148">
    <property type="component" value="Unassembled WGS sequence"/>
</dbReference>
<comment type="similarity">
    <text evidence="1">Belongs to the aldehyde dehydrogenase family.</text>
</comment>
<sequence>RLVGLLKGGTVAVGGETDASEKFISPTILVDVKPTDPIMQEEIFGPILPVVNVESAFDAIKFINSRKEPLTLYVFTTDKKVRELILSQTRSGSTCINDTLMHFVGESTAALAEDCWSRHPTGQPGAMPPETLVLPKAEFLISSLGIRPDLDHPASNGRGS</sequence>
<feature type="non-terminal residue" evidence="4">
    <location>
        <position position="160"/>
    </location>
</feature>
<protein>
    <recommendedName>
        <fullName evidence="3">Aldehyde dehydrogenase domain-containing protein</fullName>
    </recommendedName>
</protein>
<dbReference type="EMBL" id="CAJPIN010031616">
    <property type="protein sequence ID" value="CAG2064111.1"/>
    <property type="molecule type" value="Genomic_DNA"/>
</dbReference>
<organism evidence="4 5">
    <name type="scientific">Timema podura</name>
    <name type="common">Walking stick</name>
    <dbReference type="NCBI Taxonomy" id="61482"/>
    <lineage>
        <taxon>Eukaryota</taxon>
        <taxon>Metazoa</taxon>
        <taxon>Ecdysozoa</taxon>
        <taxon>Arthropoda</taxon>
        <taxon>Hexapoda</taxon>
        <taxon>Insecta</taxon>
        <taxon>Pterygota</taxon>
        <taxon>Neoptera</taxon>
        <taxon>Polyneoptera</taxon>
        <taxon>Phasmatodea</taxon>
        <taxon>Timematodea</taxon>
        <taxon>Timematoidea</taxon>
        <taxon>Timematidae</taxon>
        <taxon>Timema</taxon>
    </lineage>
</organism>
<gene>
    <name evidence="4" type="ORF">TPAB3V08_LOCUS11058</name>
</gene>
<feature type="non-terminal residue" evidence="4">
    <location>
        <position position="1"/>
    </location>
</feature>
<accession>A0ABN7PAJ2</accession>
<name>A0ABN7PAJ2_TIMPD</name>
<keyword evidence="5" id="KW-1185">Reference proteome</keyword>
<dbReference type="InterPro" id="IPR015590">
    <property type="entry name" value="Aldehyde_DH_dom"/>
</dbReference>
<evidence type="ECO:0000313" key="4">
    <source>
        <dbReference type="EMBL" id="CAG2064111.1"/>
    </source>
</evidence>
<dbReference type="PANTHER" id="PTHR43570">
    <property type="entry name" value="ALDEHYDE DEHYDROGENASE"/>
    <property type="match status" value="1"/>
</dbReference>
<dbReference type="InterPro" id="IPR016163">
    <property type="entry name" value="Ald_DH_C"/>
</dbReference>
<keyword evidence="2" id="KW-0560">Oxidoreductase</keyword>
<dbReference type="Pfam" id="PF00171">
    <property type="entry name" value="Aldedh"/>
    <property type="match status" value="1"/>
</dbReference>
<proteinExistence type="inferred from homology"/>
<dbReference type="PANTHER" id="PTHR43570:SF16">
    <property type="entry name" value="ALDEHYDE DEHYDROGENASE TYPE III, ISOFORM Q"/>
    <property type="match status" value="1"/>
</dbReference>
<comment type="caution">
    <text evidence="4">The sequence shown here is derived from an EMBL/GenBank/DDBJ whole genome shotgun (WGS) entry which is preliminary data.</text>
</comment>
<dbReference type="InterPro" id="IPR016161">
    <property type="entry name" value="Ald_DH/histidinol_DH"/>
</dbReference>
<dbReference type="InterPro" id="IPR012394">
    <property type="entry name" value="Aldehyde_DH_NAD(P)"/>
</dbReference>
<evidence type="ECO:0000259" key="3">
    <source>
        <dbReference type="Pfam" id="PF00171"/>
    </source>
</evidence>
<feature type="domain" description="Aldehyde dehydrogenase" evidence="3">
    <location>
        <begin position="7"/>
        <end position="100"/>
    </location>
</feature>
<dbReference type="Gene3D" id="3.40.309.10">
    <property type="entry name" value="Aldehyde Dehydrogenase, Chain A, domain 2"/>
    <property type="match status" value="1"/>
</dbReference>